<feature type="transmembrane region" description="Helical" evidence="1">
    <location>
        <begin position="92"/>
        <end position="117"/>
    </location>
</feature>
<keyword evidence="1" id="KW-0472">Membrane</keyword>
<dbReference type="GO" id="GO:0005737">
    <property type="term" value="C:cytoplasm"/>
    <property type="evidence" value="ECO:0007669"/>
    <property type="project" value="TreeGrafter"/>
</dbReference>
<accession>A0A8B8G9P4</accession>
<keyword evidence="1" id="KW-1133">Transmembrane helix</keyword>
<name>A0A8B8G9P4_9HEMI</name>
<dbReference type="GeneID" id="112690198"/>
<dbReference type="GO" id="GO:0015035">
    <property type="term" value="F:protein-disulfide reductase activity"/>
    <property type="evidence" value="ECO:0007669"/>
    <property type="project" value="TreeGrafter"/>
</dbReference>
<gene>
    <name evidence="4" type="primary">LOC112690198</name>
</gene>
<dbReference type="Gene3D" id="3.40.30.10">
    <property type="entry name" value="Glutaredoxin"/>
    <property type="match status" value="1"/>
</dbReference>
<dbReference type="InterPro" id="IPR013766">
    <property type="entry name" value="Thioredoxin_domain"/>
</dbReference>
<evidence type="ECO:0000313" key="4">
    <source>
        <dbReference type="RefSeq" id="XP_025419939.1"/>
    </source>
</evidence>
<dbReference type="Proteomes" id="UP000694846">
    <property type="component" value="Unplaced"/>
</dbReference>
<dbReference type="AlphaFoldDB" id="A0A8B8G9P4"/>
<feature type="transmembrane region" description="Helical" evidence="1">
    <location>
        <begin position="15"/>
        <end position="40"/>
    </location>
</feature>
<dbReference type="PROSITE" id="PS51352">
    <property type="entry name" value="THIOREDOXIN_2"/>
    <property type="match status" value="1"/>
</dbReference>
<dbReference type="PANTHER" id="PTHR45663">
    <property type="entry name" value="GEO12009P1"/>
    <property type="match status" value="1"/>
</dbReference>
<evidence type="ECO:0000313" key="3">
    <source>
        <dbReference type="Proteomes" id="UP000694846"/>
    </source>
</evidence>
<keyword evidence="1 4" id="KW-0812">Transmembrane</keyword>
<sequence length="280" mass="32672">MAIHRKDFMLLLKPYYWVNIILTFSYVFCKKTNFICQYIFAPTEKTCELDVKELEILLFLMIVVMIRTRKAGSVTMLAYLSSSFLYTKGANLLLWFYADVRFGLLFTALVIVISLLIPEPTYSGPENVLYFRSLATLEEALKENKQHTVWLVCFYTVWNPMCSNFAPIFSQLSVEYETKYLKFGKIDVSRYPDAAKKYNISDASLSRQLPTVIMFQNGVEVFRRPTYDSKGKVYKFFFTEPNFKAAFDLNNVYNQCKLSEKKRNCDQGEKSKTQKKDKNA</sequence>
<organism evidence="3 4">
    <name type="scientific">Sipha flava</name>
    <name type="common">yellow sugarcane aphid</name>
    <dbReference type="NCBI Taxonomy" id="143950"/>
    <lineage>
        <taxon>Eukaryota</taxon>
        <taxon>Metazoa</taxon>
        <taxon>Ecdysozoa</taxon>
        <taxon>Arthropoda</taxon>
        <taxon>Hexapoda</taxon>
        <taxon>Insecta</taxon>
        <taxon>Pterygota</taxon>
        <taxon>Neoptera</taxon>
        <taxon>Paraneoptera</taxon>
        <taxon>Hemiptera</taxon>
        <taxon>Sternorrhyncha</taxon>
        <taxon>Aphidomorpha</taxon>
        <taxon>Aphidoidea</taxon>
        <taxon>Aphididae</taxon>
        <taxon>Sipha</taxon>
    </lineage>
</organism>
<keyword evidence="3" id="KW-1185">Reference proteome</keyword>
<evidence type="ECO:0000259" key="2">
    <source>
        <dbReference type="PROSITE" id="PS51352"/>
    </source>
</evidence>
<dbReference type="RefSeq" id="XP_025419939.1">
    <property type="nucleotide sequence ID" value="XM_025564154.1"/>
</dbReference>
<protein>
    <submittedName>
        <fullName evidence="4">Thioredoxin-related transmembrane protein 2 homolog</fullName>
    </submittedName>
</protein>
<feature type="domain" description="Thioredoxin" evidence="2">
    <location>
        <begin position="104"/>
        <end position="258"/>
    </location>
</feature>
<dbReference type="InterPro" id="IPR036249">
    <property type="entry name" value="Thioredoxin-like_sf"/>
</dbReference>
<proteinExistence type="predicted"/>
<dbReference type="SUPFAM" id="SSF52833">
    <property type="entry name" value="Thioredoxin-like"/>
    <property type="match status" value="1"/>
</dbReference>
<reference evidence="4" key="1">
    <citation type="submission" date="2025-08" db="UniProtKB">
        <authorList>
            <consortium name="RefSeq"/>
        </authorList>
    </citation>
    <scope>IDENTIFICATION</scope>
    <source>
        <tissue evidence="4">Whole body</tissue>
    </source>
</reference>
<dbReference type="Pfam" id="PF00085">
    <property type="entry name" value="Thioredoxin"/>
    <property type="match status" value="1"/>
</dbReference>
<evidence type="ECO:0000256" key="1">
    <source>
        <dbReference type="SAM" id="Phobius"/>
    </source>
</evidence>
<dbReference type="OrthoDB" id="20229at2759"/>
<dbReference type="PANTHER" id="PTHR45663:SF11">
    <property type="entry name" value="GEO12009P1"/>
    <property type="match status" value="1"/>
</dbReference>